<accession>A0A518BEM1</accession>
<feature type="transmembrane region" description="Helical" evidence="2">
    <location>
        <begin position="215"/>
        <end position="236"/>
    </location>
</feature>
<feature type="region of interest" description="Disordered" evidence="1">
    <location>
        <begin position="22"/>
        <end position="42"/>
    </location>
</feature>
<dbReference type="RefSeq" id="WP_145061945.1">
    <property type="nucleotide sequence ID" value="NZ_CP036296.1"/>
</dbReference>
<keyword evidence="4" id="KW-1185">Reference proteome</keyword>
<keyword evidence="2" id="KW-0812">Transmembrane</keyword>
<dbReference type="AlphaFoldDB" id="A0A518BEM1"/>
<proteinExistence type="predicted"/>
<dbReference type="EMBL" id="CP036287">
    <property type="protein sequence ID" value="QDU65392.1"/>
    <property type="molecule type" value="Genomic_DNA"/>
</dbReference>
<keyword evidence="2" id="KW-0472">Membrane</keyword>
<dbReference type="KEGG" id="pbap:Pla133_04570"/>
<name>A0A518BEM1_9BACT</name>
<evidence type="ECO:0000256" key="2">
    <source>
        <dbReference type="SAM" id="Phobius"/>
    </source>
</evidence>
<sequence>MGQAGAERWNDRLRGRWRGPRSLTTVLPLDSGAGPGEDPAAARDRVRRLEPDLVQRLGEVSDLHFLRLVVVPADERTGQGLRLLLNVIHDRPLDEHLADLTRRAGDVLIDMLGSTAPSGRPMDLPPFLLQHRVRDDALYIGAVGRTVQEIQAERRLRDALAERVDREEASGRWESLDAEAARRELRAIARTEWTGPEFPLGRLPRPTRSQRTLKLVDLALVLTLFPIIGVLGYDLMDAVRRMEPGPKRALTRMGAWIWWLWGAIPTAVAFLVVRGLELWERPLEAPGPTEAELQALEQAEDERPRNELTVWFPVRDNWLSRVLLRVILFGAERGTRHFWADGALAGARNIHYARILQVDGGRSMIFMSDYEGSFDAYIDHFVGIGGNHRAVVPISSRLAGCPKTRWLYLQDDPPSFRPGWKQLIRTYQTDASVWYSAYPDLTCNDVLNHAAIRDGLFADELSDQEARAWARRI</sequence>
<evidence type="ECO:0000313" key="3">
    <source>
        <dbReference type="EMBL" id="QDU65392.1"/>
    </source>
</evidence>
<evidence type="ECO:0000313" key="4">
    <source>
        <dbReference type="Proteomes" id="UP000316921"/>
    </source>
</evidence>
<evidence type="ECO:0000256" key="1">
    <source>
        <dbReference type="SAM" id="MobiDB-lite"/>
    </source>
</evidence>
<reference evidence="3 4" key="1">
    <citation type="submission" date="2019-02" db="EMBL/GenBank/DDBJ databases">
        <title>Deep-cultivation of Planctomycetes and their phenomic and genomic characterization uncovers novel biology.</title>
        <authorList>
            <person name="Wiegand S."/>
            <person name="Jogler M."/>
            <person name="Boedeker C."/>
            <person name="Pinto D."/>
            <person name="Vollmers J."/>
            <person name="Rivas-Marin E."/>
            <person name="Kohn T."/>
            <person name="Peeters S.H."/>
            <person name="Heuer A."/>
            <person name="Rast P."/>
            <person name="Oberbeckmann S."/>
            <person name="Bunk B."/>
            <person name="Jeske O."/>
            <person name="Meyerdierks A."/>
            <person name="Storesund J.E."/>
            <person name="Kallscheuer N."/>
            <person name="Luecker S."/>
            <person name="Lage O.M."/>
            <person name="Pohl T."/>
            <person name="Merkel B.J."/>
            <person name="Hornburger P."/>
            <person name="Mueller R.-W."/>
            <person name="Bruemmer F."/>
            <person name="Labrenz M."/>
            <person name="Spormann A.M."/>
            <person name="Op den Camp H."/>
            <person name="Overmann J."/>
            <person name="Amann R."/>
            <person name="Jetten M.S.M."/>
            <person name="Mascher T."/>
            <person name="Medema M.H."/>
            <person name="Devos D.P."/>
            <person name="Kaster A.-K."/>
            <person name="Ovreas L."/>
            <person name="Rohde M."/>
            <person name="Galperin M.Y."/>
            <person name="Jogler C."/>
        </authorList>
    </citation>
    <scope>NUCLEOTIDE SEQUENCE [LARGE SCALE GENOMIC DNA]</scope>
    <source>
        <strain evidence="3 4">Pla133</strain>
    </source>
</reference>
<keyword evidence="2" id="KW-1133">Transmembrane helix</keyword>
<organism evidence="3 4">
    <name type="scientific">Engelhardtia mirabilis</name>
    <dbReference type="NCBI Taxonomy" id="2528011"/>
    <lineage>
        <taxon>Bacteria</taxon>
        <taxon>Pseudomonadati</taxon>
        <taxon>Planctomycetota</taxon>
        <taxon>Planctomycetia</taxon>
        <taxon>Planctomycetia incertae sedis</taxon>
        <taxon>Engelhardtia</taxon>
    </lineage>
</organism>
<gene>
    <name evidence="3" type="ORF">Pla133_04570</name>
</gene>
<dbReference type="Proteomes" id="UP000316921">
    <property type="component" value="Chromosome"/>
</dbReference>
<protein>
    <submittedName>
        <fullName evidence="3">Uncharacterized protein</fullName>
    </submittedName>
</protein>
<feature type="transmembrane region" description="Helical" evidence="2">
    <location>
        <begin position="256"/>
        <end position="273"/>
    </location>
</feature>